<feature type="compositionally biased region" description="Basic and acidic residues" evidence="4">
    <location>
        <begin position="369"/>
        <end position="390"/>
    </location>
</feature>
<protein>
    <recommendedName>
        <fullName evidence="5">Ubiquitin-like protease family profile domain-containing protein</fullName>
    </recommendedName>
</protein>
<dbReference type="AlphaFoldDB" id="A0AAV7FVW1"/>
<dbReference type="Gene3D" id="3.40.395.10">
    <property type="entry name" value="Adenoviral Proteinase, Chain A"/>
    <property type="match status" value="1"/>
</dbReference>
<feature type="domain" description="Ubiquitin-like protease family profile" evidence="5">
    <location>
        <begin position="419"/>
        <end position="572"/>
    </location>
</feature>
<dbReference type="EMBL" id="JAGFBR010000016">
    <property type="protein sequence ID" value="KAH0453764.1"/>
    <property type="molecule type" value="Genomic_DNA"/>
</dbReference>
<evidence type="ECO:0000256" key="3">
    <source>
        <dbReference type="ARBA" id="ARBA00022801"/>
    </source>
</evidence>
<feature type="compositionally biased region" description="Basic residues" evidence="4">
    <location>
        <begin position="338"/>
        <end position="350"/>
    </location>
</feature>
<evidence type="ECO:0000259" key="5">
    <source>
        <dbReference type="PROSITE" id="PS50600"/>
    </source>
</evidence>
<keyword evidence="7" id="KW-1185">Reference proteome</keyword>
<name>A0AAV7FVW1_DENCH</name>
<gene>
    <name evidence="6" type="ORF">IEQ34_018088</name>
</gene>
<dbReference type="InterPro" id="IPR003653">
    <property type="entry name" value="Peptidase_C48_C"/>
</dbReference>
<feature type="region of interest" description="Disordered" evidence="4">
    <location>
        <begin position="166"/>
        <end position="194"/>
    </location>
</feature>
<evidence type="ECO:0000313" key="6">
    <source>
        <dbReference type="EMBL" id="KAH0453764.1"/>
    </source>
</evidence>
<dbReference type="Pfam" id="PF02902">
    <property type="entry name" value="Peptidase_C48"/>
    <property type="match status" value="1"/>
</dbReference>
<dbReference type="Proteomes" id="UP000775213">
    <property type="component" value="Unassembled WGS sequence"/>
</dbReference>
<evidence type="ECO:0000256" key="1">
    <source>
        <dbReference type="ARBA" id="ARBA00005234"/>
    </source>
</evidence>
<proteinExistence type="inferred from homology"/>
<evidence type="ECO:0000256" key="2">
    <source>
        <dbReference type="ARBA" id="ARBA00022670"/>
    </source>
</evidence>
<dbReference type="GO" id="GO:0006508">
    <property type="term" value="P:proteolysis"/>
    <property type="evidence" value="ECO:0007669"/>
    <property type="project" value="UniProtKB-KW"/>
</dbReference>
<dbReference type="PROSITE" id="PS50600">
    <property type="entry name" value="ULP_PROTEASE"/>
    <property type="match status" value="1"/>
</dbReference>
<dbReference type="SUPFAM" id="SSF54001">
    <property type="entry name" value="Cysteine proteinases"/>
    <property type="match status" value="1"/>
</dbReference>
<comment type="similarity">
    <text evidence="1">Belongs to the peptidase C48 family.</text>
</comment>
<reference evidence="6 7" key="1">
    <citation type="journal article" date="2021" name="Hortic Res">
        <title>Chromosome-scale assembly of the Dendrobium chrysotoxum genome enhances the understanding of orchid evolution.</title>
        <authorList>
            <person name="Zhang Y."/>
            <person name="Zhang G.Q."/>
            <person name="Zhang D."/>
            <person name="Liu X.D."/>
            <person name="Xu X.Y."/>
            <person name="Sun W.H."/>
            <person name="Yu X."/>
            <person name="Zhu X."/>
            <person name="Wang Z.W."/>
            <person name="Zhao X."/>
            <person name="Zhong W.Y."/>
            <person name="Chen H."/>
            <person name="Yin W.L."/>
            <person name="Huang T."/>
            <person name="Niu S.C."/>
            <person name="Liu Z.J."/>
        </authorList>
    </citation>
    <scope>NUCLEOTIDE SEQUENCE [LARGE SCALE GENOMIC DNA]</scope>
    <source>
        <strain evidence="6">Lindl</strain>
    </source>
</reference>
<feature type="region of interest" description="Disordered" evidence="4">
    <location>
        <begin position="338"/>
        <end position="390"/>
    </location>
</feature>
<evidence type="ECO:0000256" key="4">
    <source>
        <dbReference type="SAM" id="MobiDB-lite"/>
    </source>
</evidence>
<accession>A0AAV7FVW1</accession>
<dbReference type="InterPro" id="IPR038765">
    <property type="entry name" value="Papain-like_cys_pep_sf"/>
</dbReference>
<keyword evidence="2" id="KW-0645">Protease</keyword>
<keyword evidence="3" id="KW-0378">Hydrolase</keyword>
<sequence>MLQGYTPPIHFRCRSSTFREVCNKLVSRFGQNFVDRLRELQLDQFLILPPIRQNFPLVHKLLTKWDIEKQCFVLKGRRLPFTSDEVALMLGLPNRGVIFVPESGRISGTISNNIRHEIESLDVSTPPEDVARKFIFFILSNLFYPMANFKIPTAIRELAENFDSCQLHKDHHPPRTRSTASQKEAPTANIPDDSNIKSLHDDIRSLFEQNKLLVKKLSAVDATTSLLDRCVQALESCVFELRDETNSKVEAIEKFLADHFPAAFKVYKGSRAKESSSRTVTANNTVTPSVGIIPVELSEPKSPGEGLVLIKTIEKETILPDEEKEEFASSAHTGIARRVQRRVDRKRKMVKSPFTADLRKKKKTSQAENKPKPQAKEDSPSKVGDLEDPKTIDNVEKLPCTDITEIPTDYKIQPCPAQVMLEYNGRSQIDELLMSKCLDTNHIDAFGILLAEKNRLCPGLYASFLFVSSCHWGYVKHTIDTTQYVSHITVESVRAAKYLLVPIIHDFHWTLITHRAVLPAVVSTKISHLFEKTNNAFDEDIRGWPIRKIKGAPMQKNSVDCGMYVCKYIEAIIQRIPVVWSDVKDWEENMSKFQAEFAFELFCTTIK</sequence>
<organism evidence="6 7">
    <name type="scientific">Dendrobium chrysotoxum</name>
    <name type="common">Orchid</name>
    <dbReference type="NCBI Taxonomy" id="161865"/>
    <lineage>
        <taxon>Eukaryota</taxon>
        <taxon>Viridiplantae</taxon>
        <taxon>Streptophyta</taxon>
        <taxon>Embryophyta</taxon>
        <taxon>Tracheophyta</taxon>
        <taxon>Spermatophyta</taxon>
        <taxon>Magnoliopsida</taxon>
        <taxon>Liliopsida</taxon>
        <taxon>Asparagales</taxon>
        <taxon>Orchidaceae</taxon>
        <taxon>Epidendroideae</taxon>
        <taxon>Malaxideae</taxon>
        <taxon>Dendrobiinae</taxon>
        <taxon>Dendrobium</taxon>
    </lineage>
</organism>
<evidence type="ECO:0000313" key="7">
    <source>
        <dbReference type="Proteomes" id="UP000775213"/>
    </source>
</evidence>
<dbReference type="GO" id="GO:0008234">
    <property type="term" value="F:cysteine-type peptidase activity"/>
    <property type="evidence" value="ECO:0007669"/>
    <property type="project" value="InterPro"/>
</dbReference>
<comment type="caution">
    <text evidence="6">The sequence shown here is derived from an EMBL/GenBank/DDBJ whole genome shotgun (WGS) entry which is preliminary data.</text>
</comment>